<protein>
    <submittedName>
        <fullName evidence="2">Uncharacterized protein</fullName>
    </submittedName>
</protein>
<keyword evidence="1" id="KW-0812">Transmembrane</keyword>
<comment type="caution">
    <text evidence="2">The sequence shown here is derived from an EMBL/GenBank/DDBJ whole genome shotgun (WGS) entry which is preliminary data.</text>
</comment>
<keyword evidence="1" id="KW-0472">Membrane</keyword>
<sequence length="187" mass="20774">MPDSIHPFVIVALVLFVIGIGTLFVRQVMTLKTQTTMNAPQTAPTTSVVSTSQLTYQTAGWKTYRNDKYGFQFEYPASWKLIDDGAGVSLDSDPTNTQEHGSMIIKAFPEDRGETIGEISEFNRINLNQDCKKITFANLPAYDCNPSITFAGDHLLIFVKDGLTFEIDDSVLNQNSSKVISSFKFTN</sequence>
<proteinExistence type="predicted"/>
<dbReference type="Gene3D" id="3.40.1000.10">
    <property type="entry name" value="Mog1/PsbP, alpha/beta/alpha sandwich"/>
    <property type="match status" value="1"/>
</dbReference>
<organism evidence="2 3">
    <name type="scientific">Candidatus Sungiibacteriota bacterium</name>
    <dbReference type="NCBI Taxonomy" id="2750080"/>
    <lineage>
        <taxon>Bacteria</taxon>
        <taxon>Candidatus Sungiibacteriota</taxon>
    </lineage>
</organism>
<gene>
    <name evidence="2" type="ORF">HYT40_02730</name>
</gene>
<evidence type="ECO:0000256" key="1">
    <source>
        <dbReference type="SAM" id="Phobius"/>
    </source>
</evidence>
<keyword evidence="1" id="KW-1133">Transmembrane helix</keyword>
<evidence type="ECO:0000313" key="3">
    <source>
        <dbReference type="Proteomes" id="UP000724148"/>
    </source>
</evidence>
<evidence type="ECO:0000313" key="2">
    <source>
        <dbReference type="EMBL" id="MBI2097040.1"/>
    </source>
</evidence>
<name>A0A931SDL3_9BACT</name>
<dbReference type="Proteomes" id="UP000724148">
    <property type="component" value="Unassembled WGS sequence"/>
</dbReference>
<dbReference type="EMBL" id="JACOZA010000074">
    <property type="protein sequence ID" value="MBI2097040.1"/>
    <property type="molecule type" value="Genomic_DNA"/>
</dbReference>
<dbReference type="AlphaFoldDB" id="A0A931SDL3"/>
<reference evidence="2" key="1">
    <citation type="submission" date="2020-07" db="EMBL/GenBank/DDBJ databases">
        <title>Huge and variable diversity of episymbiotic CPR bacteria and DPANN archaea in groundwater ecosystems.</title>
        <authorList>
            <person name="He C.Y."/>
            <person name="Keren R."/>
            <person name="Whittaker M."/>
            <person name="Farag I.F."/>
            <person name="Doudna J."/>
            <person name="Cate J.H.D."/>
            <person name="Banfield J.F."/>
        </authorList>
    </citation>
    <scope>NUCLEOTIDE SEQUENCE</scope>
    <source>
        <strain evidence="2">NC_groundwater_193_Ag_S-0.1um_51_7</strain>
    </source>
</reference>
<feature type="transmembrane region" description="Helical" evidence="1">
    <location>
        <begin position="6"/>
        <end position="25"/>
    </location>
</feature>
<accession>A0A931SDL3</accession>